<evidence type="ECO:0000256" key="1">
    <source>
        <dbReference type="SAM" id="SignalP"/>
    </source>
</evidence>
<name>W0ETF6_9BACT</name>
<reference evidence="2 3" key="1">
    <citation type="submission" date="2013-12" db="EMBL/GenBank/DDBJ databases">
        <authorList>
            <consortium name="DOE Joint Genome Institute"/>
            <person name="Eisen J."/>
            <person name="Huntemann M."/>
            <person name="Han J."/>
            <person name="Chen A."/>
            <person name="Kyrpides N."/>
            <person name="Mavromatis K."/>
            <person name="Markowitz V."/>
            <person name="Palaniappan K."/>
            <person name="Ivanova N."/>
            <person name="Schaumberg A."/>
            <person name="Pati A."/>
            <person name="Liolios K."/>
            <person name="Nordberg H.P."/>
            <person name="Cantor M.N."/>
            <person name="Hua S.X."/>
            <person name="Woyke T."/>
        </authorList>
    </citation>
    <scope>NUCLEOTIDE SEQUENCE [LARGE SCALE GENOMIC DNA]</scope>
    <source>
        <strain evidence="3">DSM 18177</strain>
    </source>
</reference>
<dbReference type="STRING" id="880074.BARVI_06435"/>
<protein>
    <recommendedName>
        <fullName evidence="4">Peptidase M12B domain-containing protein</fullName>
    </recommendedName>
</protein>
<keyword evidence="3" id="KW-1185">Reference proteome</keyword>
<dbReference type="KEGG" id="bvs:BARVI_06435"/>
<dbReference type="GeneID" id="90529050"/>
<evidence type="ECO:0000313" key="3">
    <source>
        <dbReference type="Proteomes" id="UP000018901"/>
    </source>
</evidence>
<keyword evidence="1" id="KW-0732">Signal</keyword>
<feature type="chain" id="PRO_5004788147" description="Peptidase M12B domain-containing protein" evidence="1">
    <location>
        <begin position="20"/>
        <end position="634"/>
    </location>
</feature>
<feature type="signal peptide" evidence="1">
    <location>
        <begin position="1"/>
        <end position="19"/>
    </location>
</feature>
<gene>
    <name evidence="2" type="ORF">BARVI_06435</name>
</gene>
<organism evidence="2 3">
    <name type="scientific">Barnesiella viscericola DSM 18177</name>
    <dbReference type="NCBI Taxonomy" id="880074"/>
    <lineage>
        <taxon>Bacteria</taxon>
        <taxon>Pseudomonadati</taxon>
        <taxon>Bacteroidota</taxon>
        <taxon>Bacteroidia</taxon>
        <taxon>Bacteroidales</taxon>
        <taxon>Barnesiellaceae</taxon>
        <taxon>Barnesiella</taxon>
    </lineage>
</organism>
<dbReference type="Proteomes" id="UP000018901">
    <property type="component" value="Chromosome"/>
</dbReference>
<dbReference type="HOGENOM" id="CLU_458339_0_0_10"/>
<dbReference type="eggNOG" id="COG3391">
    <property type="taxonomic scope" value="Bacteria"/>
</dbReference>
<accession>W0ETF6</accession>
<dbReference type="OrthoDB" id="1184659at2"/>
<sequence length="634" mass="71263">MRNTIYLLLTSILILSACAEEEHWDSIAPGHDAGDFSFLLAHEEYAEPRSAESLTGKSQPGAASLRQTLSNYDRVEFVVVDEAGNRVNGVKGLYDKNSSTMRLEGLHAGAYRILILGMKGDPAADQATIHPINHISEVWLSFPEELAKPLDGEYFYSVTPFTVREVSTASGHEVIAEIPERIVQRRIVGRMDFAFSYNNPYIRTAVTSNTVTLNSNSRFYTQLSGEGLYSGASNGEMKVLDLSEQTEYLFMPTIQGGSVTGDATLLTRDYRGSATRRSYTFELDSVTGNHIGQVEIQVVHPDDEIGTMFITDRAYAEGQHGLILQDDEPHAIYTDKTLRNFNTTRPLQLSITPEGQLHARFYSPRALNNVLVRARIPSAGNEYVDLAYFDHIPPFADFYEEVPLLKKAWYFRSESGKIVKMPLMQADDFSGIEFKIESDDPYLEKLKGIIHGWNIRFHLFDGDPTKPDGGPVGNWMGIRPVHCREAVAFFLNFTYMIDMPEHEEILRANEDRLYGNGGVNDKVSPDVVLRQMRQERTLNVGLVYPGNGVIGLGGGSSYGVWQKGWLTHYNNTYACEIMFHELGHVMGYSHSSAFTYGPWAQELMNHFYVNHLHEMPIDSPSYLNSSTNPNLYPQ</sequence>
<dbReference type="PATRIC" id="fig|880074.11.peg.1347"/>
<evidence type="ECO:0000313" key="2">
    <source>
        <dbReference type="EMBL" id="AHF12474.1"/>
    </source>
</evidence>
<dbReference type="PROSITE" id="PS51257">
    <property type="entry name" value="PROKAR_LIPOPROTEIN"/>
    <property type="match status" value="1"/>
</dbReference>
<evidence type="ECO:0008006" key="4">
    <source>
        <dbReference type="Google" id="ProtNLM"/>
    </source>
</evidence>
<proteinExistence type="predicted"/>
<dbReference type="RefSeq" id="WP_025278419.1">
    <property type="nucleotide sequence ID" value="NZ_CP007034.1"/>
</dbReference>
<dbReference type="EMBL" id="CP007034">
    <property type="protein sequence ID" value="AHF12474.1"/>
    <property type="molecule type" value="Genomic_DNA"/>
</dbReference>
<dbReference type="AlphaFoldDB" id="W0ETF6"/>
<dbReference type="SUPFAM" id="SSF55486">
    <property type="entry name" value="Metalloproteases ('zincins'), catalytic domain"/>
    <property type="match status" value="1"/>
</dbReference>